<dbReference type="InterPro" id="IPR000847">
    <property type="entry name" value="LysR_HTH_N"/>
</dbReference>
<feature type="domain" description="HTH lysR-type" evidence="5">
    <location>
        <begin position="9"/>
        <end position="60"/>
    </location>
</feature>
<evidence type="ECO:0000256" key="3">
    <source>
        <dbReference type="ARBA" id="ARBA00023125"/>
    </source>
</evidence>
<accession>A0A831ELN9</accession>
<dbReference type="EMBL" id="CAPB01000041">
    <property type="protein sequence ID" value="CCO95582.1"/>
    <property type="molecule type" value="Genomic_DNA"/>
</dbReference>
<evidence type="ECO:0000256" key="2">
    <source>
        <dbReference type="ARBA" id="ARBA00023015"/>
    </source>
</evidence>
<dbReference type="SUPFAM" id="SSF53850">
    <property type="entry name" value="Periplasmic binding protein-like II"/>
    <property type="match status" value="1"/>
</dbReference>
<dbReference type="InterPro" id="IPR036388">
    <property type="entry name" value="WH-like_DNA-bd_sf"/>
</dbReference>
<dbReference type="Pfam" id="PF00126">
    <property type="entry name" value="HTH_1"/>
    <property type="match status" value="1"/>
</dbReference>
<evidence type="ECO:0000256" key="1">
    <source>
        <dbReference type="ARBA" id="ARBA00009437"/>
    </source>
</evidence>
<dbReference type="GeneID" id="97604425"/>
<keyword evidence="4" id="KW-0804">Transcription</keyword>
<dbReference type="Gene3D" id="3.40.190.290">
    <property type="match status" value="1"/>
</dbReference>
<proteinExistence type="inferred from homology"/>
<dbReference type="InterPro" id="IPR050950">
    <property type="entry name" value="HTH-type_LysR_regulators"/>
</dbReference>
<keyword evidence="3" id="KW-0238">DNA-binding</keyword>
<dbReference type="GO" id="GO:0005829">
    <property type="term" value="C:cytosol"/>
    <property type="evidence" value="ECO:0007669"/>
    <property type="project" value="TreeGrafter"/>
</dbReference>
<comment type="caution">
    <text evidence="6">The sequence shown here is derived from an EMBL/GenBank/DDBJ whole genome shotgun (WGS) entry which is preliminary data.</text>
</comment>
<dbReference type="Proteomes" id="UP000013111">
    <property type="component" value="Unassembled WGS sequence"/>
</dbReference>
<dbReference type="InterPro" id="IPR036390">
    <property type="entry name" value="WH_DNA-bd_sf"/>
</dbReference>
<dbReference type="AlphaFoldDB" id="A0A831ELN9"/>
<dbReference type="PANTHER" id="PTHR30419:SF8">
    <property type="entry name" value="NITROGEN ASSIMILATION TRANSCRIPTIONAL ACTIVATOR-RELATED"/>
    <property type="match status" value="1"/>
</dbReference>
<dbReference type="GO" id="GO:0003700">
    <property type="term" value="F:DNA-binding transcription factor activity"/>
    <property type="evidence" value="ECO:0007669"/>
    <property type="project" value="InterPro"/>
</dbReference>
<evidence type="ECO:0000259" key="5">
    <source>
        <dbReference type="PROSITE" id="PS50931"/>
    </source>
</evidence>
<protein>
    <submittedName>
        <fullName evidence="6">Putative RuBisCO transcriptional regulator</fullName>
    </submittedName>
</protein>
<dbReference type="RefSeq" id="WP_004160968.1">
    <property type="nucleotide sequence ID" value="NZ_BAYW01000001.1"/>
</dbReference>
<evidence type="ECO:0000313" key="6">
    <source>
        <dbReference type="EMBL" id="CCO95582.1"/>
    </source>
</evidence>
<evidence type="ECO:0000256" key="4">
    <source>
        <dbReference type="ARBA" id="ARBA00023163"/>
    </source>
</evidence>
<name>A0A831ELN9_ERWAM</name>
<dbReference type="PROSITE" id="PS50931">
    <property type="entry name" value="HTH_LYSR"/>
    <property type="match status" value="1"/>
</dbReference>
<dbReference type="InterPro" id="IPR005119">
    <property type="entry name" value="LysR_subst-bd"/>
</dbReference>
<reference evidence="6 7" key="2">
    <citation type="submission" date="2013-04" db="EMBL/GenBank/DDBJ databases">
        <title>Comparative genomics of 12 strains of Erwinia amylovora identifies a pan-genome with a large conserved core and provides insights into host specificity.</title>
        <authorList>
            <person name="Mann R.A."/>
            <person name="Smits T.H.M."/>
            <person name="Buehlmann A."/>
            <person name="Blom J."/>
            <person name="Goesmann A."/>
            <person name="Frey J.E."/>
            <person name="Plummer K.M."/>
            <person name="Beer S.V."/>
            <person name="Luck J."/>
            <person name="Duffy B."/>
            <person name="Rodoni B."/>
        </authorList>
    </citation>
    <scope>NUCLEOTIDE SEQUENCE [LARGE SCALE GENOMIC DNA]</scope>
    <source>
        <strain evidence="7">CFBP 1232</strain>
    </source>
</reference>
<sequence>MDPFSRFSHYFAAVATSGSLRKAAEQLHVSASAINRQILLAEEMMGAPLFERLPAGLKMTTAGEMLYDDIRRWNREFRRTRQRFDELQGLKRGHVSVALIAALNEGVVVDALAGVARTYPWLTFDLAVHDSQTVVGRVASAEVDFGLLLDPVAHSGLEVRAFCEMPIGVAMPADHPLAQQPSLSFGQISENRHIMPTAPLMVQERTAMLYARHGITPQATICCNDIRLITSLVCAGSGLAVLSLLDVRQEVASGELAFVPLQGQAVRPLTLALCVAPKRQLSRAAQVVIQHLSQVLESLAEEQG</sequence>
<dbReference type="SUPFAM" id="SSF46785">
    <property type="entry name" value="Winged helix' DNA-binding domain"/>
    <property type="match status" value="1"/>
</dbReference>
<evidence type="ECO:0000313" key="7">
    <source>
        <dbReference type="Proteomes" id="UP000013111"/>
    </source>
</evidence>
<dbReference type="GO" id="GO:0003677">
    <property type="term" value="F:DNA binding"/>
    <property type="evidence" value="ECO:0007669"/>
    <property type="project" value="UniProtKB-KW"/>
</dbReference>
<dbReference type="PANTHER" id="PTHR30419">
    <property type="entry name" value="HTH-TYPE TRANSCRIPTIONAL REGULATOR YBHD"/>
    <property type="match status" value="1"/>
</dbReference>
<comment type="similarity">
    <text evidence="1">Belongs to the LysR transcriptional regulatory family.</text>
</comment>
<organism evidence="6 7">
    <name type="scientific">Erwinia amylovora NBRC 12687 = CFBP 1232</name>
    <dbReference type="NCBI Taxonomy" id="1219359"/>
    <lineage>
        <taxon>Bacteria</taxon>
        <taxon>Pseudomonadati</taxon>
        <taxon>Pseudomonadota</taxon>
        <taxon>Gammaproteobacteria</taxon>
        <taxon>Enterobacterales</taxon>
        <taxon>Erwiniaceae</taxon>
        <taxon>Erwinia</taxon>
    </lineage>
</organism>
<keyword evidence="2" id="KW-0805">Transcription regulation</keyword>
<dbReference type="Gene3D" id="1.10.10.10">
    <property type="entry name" value="Winged helix-like DNA-binding domain superfamily/Winged helix DNA-binding domain"/>
    <property type="match status" value="1"/>
</dbReference>
<dbReference type="Pfam" id="PF03466">
    <property type="entry name" value="LysR_substrate"/>
    <property type="match status" value="1"/>
</dbReference>
<reference evidence="6 7" key="1">
    <citation type="submission" date="2012-11" db="EMBL/GenBank/DDBJ databases">
        <authorList>
            <person name="Linke B."/>
        </authorList>
    </citation>
    <scope>NUCLEOTIDE SEQUENCE [LARGE SCALE GENOMIC DNA]</scope>
    <source>
        <strain evidence="7">CFBP 1232</strain>
    </source>
</reference>
<gene>
    <name evidence="6" type="ORF">BN437_3683</name>
</gene>